<dbReference type="SUPFAM" id="SSF49464">
    <property type="entry name" value="Carboxypeptidase regulatory domain-like"/>
    <property type="match status" value="1"/>
</dbReference>
<dbReference type="SUPFAM" id="SSF56935">
    <property type="entry name" value="Porins"/>
    <property type="match status" value="1"/>
</dbReference>
<dbReference type="FunFam" id="2.60.40.1120:FF:000003">
    <property type="entry name" value="Outer membrane protein Omp121"/>
    <property type="match status" value="1"/>
</dbReference>
<dbReference type="Proteomes" id="UP000441162">
    <property type="component" value="Unassembled WGS sequence"/>
</dbReference>
<dbReference type="Proteomes" id="UP000481616">
    <property type="component" value="Unassembled WGS sequence"/>
</dbReference>
<reference evidence="6" key="4">
    <citation type="submission" date="2023-10" db="EMBL/GenBank/DDBJ databases">
        <title>Genome of Potential pathogenic bacteria in Crohn's disease.</title>
        <authorList>
            <person name="Rodriguez-Palacios A."/>
        </authorList>
    </citation>
    <scope>NUCLEOTIDE SEQUENCE</scope>
    <source>
        <strain evidence="6">CavFT-hAR62</strain>
    </source>
</reference>
<dbReference type="EMBL" id="VVYY01000011">
    <property type="protein sequence ID" value="KAA5396954.1"/>
    <property type="molecule type" value="Genomic_DNA"/>
</dbReference>
<reference evidence="7 11" key="2">
    <citation type="submission" date="2019-11" db="EMBL/GenBank/DDBJ databases">
        <title>Complete genome sequence of Bacteroides dorei DSM 17855.</title>
        <authorList>
            <person name="Russell J.T."/>
        </authorList>
    </citation>
    <scope>NUCLEOTIDE SEQUENCE [LARGE SCALE GENOMIC DNA]</scope>
    <source>
        <strain evidence="7 11">DSM 17855</strain>
    </source>
</reference>
<dbReference type="InterPro" id="IPR037066">
    <property type="entry name" value="Plug_dom_sf"/>
</dbReference>
<evidence type="ECO:0000313" key="2">
    <source>
        <dbReference type="EMBL" id="GKH82416.1"/>
    </source>
</evidence>
<dbReference type="InterPro" id="IPR008969">
    <property type="entry name" value="CarboxyPept-like_regulatory"/>
</dbReference>
<dbReference type="Gene3D" id="2.60.40.1120">
    <property type="entry name" value="Carboxypeptidase-like, regulatory domain"/>
    <property type="match status" value="1"/>
</dbReference>
<accession>A0A076IQZ7</accession>
<protein>
    <submittedName>
        <fullName evidence="2">SusC/RagA family TonB-linked outer membrane protein</fullName>
    </submittedName>
    <submittedName>
        <fullName evidence="5">TonB-dependent receptor</fullName>
    </submittedName>
</protein>
<evidence type="ECO:0000313" key="6">
    <source>
        <dbReference type="EMBL" id="MDU0269001.1"/>
    </source>
</evidence>
<evidence type="ECO:0000313" key="11">
    <source>
        <dbReference type="Proteomes" id="UP000500949"/>
    </source>
</evidence>
<evidence type="ECO:0000313" key="9">
    <source>
        <dbReference type="Proteomes" id="UP000441162"/>
    </source>
</evidence>
<name>A0A076IQZ7_9BACT</name>
<organism evidence="5 9">
    <name type="scientific">Phocaeicola dorei</name>
    <dbReference type="NCBI Taxonomy" id="357276"/>
    <lineage>
        <taxon>Bacteria</taxon>
        <taxon>Pseudomonadati</taxon>
        <taxon>Bacteroidota</taxon>
        <taxon>Bacteroidia</taxon>
        <taxon>Bacteroidales</taxon>
        <taxon>Bacteroidaceae</taxon>
        <taxon>Phocaeicola</taxon>
    </lineage>
</organism>
<evidence type="ECO:0000313" key="3">
    <source>
        <dbReference type="EMBL" id="KAA5385082.1"/>
    </source>
</evidence>
<dbReference type="EMBL" id="JAWDEV010000001">
    <property type="protein sequence ID" value="MDU0269001.1"/>
    <property type="molecule type" value="Genomic_DNA"/>
</dbReference>
<dbReference type="EMBL" id="VVZA01000001">
    <property type="protein sequence ID" value="KAA5407872.1"/>
    <property type="molecule type" value="Genomic_DNA"/>
</dbReference>
<dbReference type="RefSeq" id="WP_007838437.1">
    <property type="nucleotide sequence ID" value="NZ_BAABYF010000001.1"/>
</dbReference>
<reference evidence="8 9" key="1">
    <citation type="journal article" date="2019" name="Nat. Med.">
        <title>A library of human gut bacterial isolates paired with longitudinal multiomics data enables mechanistic microbiome research.</title>
        <authorList>
            <person name="Poyet M."/>
            <person name="Groussin M."/>
            <person name="Gibbons S.M."/>
            <person name="Avila-Pacheco J."/>
            <person name="Jiang X."/>
            <person name="Kearney S.M."/>
            <person name="Perrotta A.R."/>
            <person name="Berdy B."/>
            <person name="Zhao S."/>
            <person name="Lieberman T.D."/>
            <person name="Swanson P.K."/>
            <person name="Smith M."/>
            <person name="Roesemann S."/>
            <person name="Alexander J.E."/>
            <person name="Rich S.A."/>
            <person name="Livny J."/>
            <person name="Vlamakis H."/>
            <person name="Clish C."/>
            <person name="Bullock K."/>
            <person name="Deik A."/>
            <person name="Scott J."/>
            <person name="Pierce K.A."/>
            <person name="Xavier R.J."/>
            <person name="Alm E.J."/>
        </authorList>
    </citation>
    <scope>NUCLEOTIDE SEQUENCE [LARGE SCALE GENOMIC DNA]</scope>
    <source>
        <strain evidence="4 10">BIOML-A1</strain>
        <strain evidence="5 9">BIOML-A4</strain>
        <strain evidence="3 8">BIOML-A5</strain>
    </source>
</reference>
<dbReference type="Proteomes" id="UP001181086">
    <property type="component" value="Unassembled WGS sequence"/>
</dbReference>
<dbReference type="eggNOG" id="COG4771">
    <property type="taxonomic scope" value="Bacteria"/>
</dbReference>
<reference evidence="2" key="3">
    <citation type="submission" date="2022-01" db="EMBL/GenBank/DDBJ databases">
        <title>Novel bile acid biosynthetic pathways are enriched in the microbiome of centenarians.</title>
        <authorList>
            <person name="Sato Y."/>
            <person name="Atarashi K."/>
            <person name="Plichta R.D."/>
            <person name="Arai Y."/>
            <person name="Sasajima S."/>
            <person name="Kearney M.S."/>
            <person name="Suda W."/>
            <person name="Takeshita K."/>
            <person name="Sasaki T."/>
            <person name="Okamoto S."/>
            <person name="Skelly N.A."/>
            <person name="Okamura Y."/>
            <person name="Vlamakis H."/>
            <person name="Li Y."/>
            <person name="Tanoue T."/>
            <person name="Takei H."/>
            <person name="Nittono H."/>
            <person name="Narushima S."/>
            <person name="Irie J."/>
            <person name="Itoh H."/>
            <person name="Moriya K."/>
            <person name="Sugiura Y."/>
            <person name="Suematsu M."/>
            <person name="Moritoki N."/>
            <person name="Shibata S."/>
            <person name="Littman R.D."/>
            <person name="Fischbach A.M."/>
            <person name="Uwamino Y."/>
            <person name="Inoue T."/>
            <person name="Honda A."/>
            <person name="Hattori M."/>
            <person name="Murai T."/>
            <person name="Xavier J.R."/>
            <person name="Hirose N."/>
            <person name="Honda K."/>
        </authorList>
    </citation>
    <scope>NUCLEOTIDE SEQUENCE</scope>
    <source>
        <strain evidence="2">CE91-St7</strain>
    </source>
</reference>
<dbReference type="EMBL" id="VVZB01000002">
    <property type="protein sequence ID" value="KAA5385082.1"/>
    <property type="molecule type" value="Genomic_DNA"/>
</dbReference>
<evidence type="ECO:0000313" key="8">
    <source>
        <dbReference type="Proteomes" id="UP000347681"/>
    </source>
</evidence>
<dbReference type="KEGG" id="bdo:EL88_07605"/>
<dbReference type="Gene3D" id="2.170.130.10">
    <property type="entry name" value="TonB-dependent receptor, plug domain"/>
    <property type="match status" value="1"/>
</dbReference>
<feature type="domain" description="TonB-dependent receptor plug" evidence="1">
    <location>
        <begin position="141"/>
        <end position="250"/>
    </location>
</feature>
<dbReference type="Proteomes" id="UP000500949">
    <property type="component" value="Chromosome"/>
</dbReference>
<dbReference type="Pfam" id="PF13715">
    <property type="entry name" value="CarbopepD_reg_2"/>
    <property type="match status" value="1"/>
</dbReference>
<dbReference type="EMBL" id="CP046176">
    <property type="protein sequence ID" value="QJR76509.1"/>
    <property type="molecule type" value="Genomic_DNA"/>
</dbReference>
<dbReference type="NCBIfam" id="TIGR04056">
    <property type="entry name" value="OMP_RagA_SusC"/>
    <property type="match status" value="1"/>
</dbReference>
<evidence type="ECO:0000313" key="5">
    <source>
        <dbReference type="EMBL" id="KAA5407872.1"/>
    </source>
</evidence>
<dbReference type="Proteomes" id="UP001055104">
    <property type="component" value="Unassembled WGS sequence"/>
</dbReference>
<proteinExistence type="predicted"/>
<keyword evidence="5" id="KW-0675">Receptor</keyword>
<dbReference type="InterPro" id="IPR023996">
    <property type="entry name" value="TonB-dep_OMP_SusC/RagA"/>
</dbReference>
<dbReference type="InterPro" id="IPR012910">
    <property type="entry name" value="Plug_dom"/>
</dbReference>
<evidence type="ECO:0000313" key="4">
    <source>
        <dbReference type="EMBL" id="KAA5396954.1"/>
    </source>
</evidence>
<evidence type="ECO:0000259" key="1">
    <source>
        <dbReference type="Pfam" id="PF07715"/>
    </source>
</evidence>
<sequence length="1105" mass="123177">MENENAFLQKLDKIGNLTQVVCLSLFLTGVSVQGVSAETGFPISQSVQQTKTVTGQVVDETGEPVIGASVVVEGTTNGTITDFDGKFALQVPSGKKVVISFVGYVPQTIAPKQGKDFRVVLKEDSKILDEVVIVGYGTQKAKNVTGAISTVNPKEIEDLPVGNLGAALQGMVTGLSVSGGQTRPGAAASLSIRQPMTLSKDGGDTNPIYVVDDFIVDATTFNNLDPSEVENISVLKDAAASVYGARGGQGAILVKTKRGKEGDPRISYSGQFGYNDEIARPKMMDSYHYGLFYNAIAAANGNDEIKNHKTDLFQADELEAMRNINYDWLDDAWKGAFSMKHNLNLSGGTQKATYFAGVSYYTQSGNLGTLDYERWNYRAGVDVKLASHFKVGLQASGDYGKNEKTFNKVGGENDENDYNTLLLTPRYIPAYIDGLPLLRYGFSNSQQNNIQQYNYYALEELGNISKNDPQNMRLNASVEYDFDWNKTLKGLKLKMSYSKSISTDKNSRVGSKYTAYSFKTRGGSGNHLYIGDDLTNESNLQETTVKNGNQIWRTMNRTDSYQLNFVANYNRTFGKHTIGALFSVERSERNYEYVRYYREDPLEVNNGEWNTATGKMDGLTERSESGLLSYIGRVNYSYNDRYMMEFLVRSDASTKFAPSNYWGVFPSLSLGWVVSEENWFKEKIQWLEYLKVRGSVGMLGKDNTKAWLWRQNYSYQANKGAVFGTNEQNPVGMGLKMGAAPNADVHWDKSYKFNFGIDTRFLNGRLSFGLDAYLDKNTEMLVQRDGLVPVTIGGALAAENYDAIDAYGVELSFGWRDRVGDINYFVKLNTAFTGTKYRKHDWPDIIGLGDIYKGGPTDMGKWGYDCIGMFRTQQEIDEFVTKNNVTKYMGLNPEQIKPGMLIYRDVRGKQNPDGSWEAADGIIDSNDRIRLSKKNSNPYGFSLNFGGDWKGLSLSAQLSASWGGWAEIPSAARDMSTKKLNYINAPVFWNDVFVPEDVVDDQGNIVAYQNLDAKYPNMGFSVNNETSNFWRVNSLRMTLKTLTIGYKLPSDWVKKINIEGCRFTLTGTNLLSFFNPYPENFCDPLSVYGAYPTLRNVSLGVNISF</sequence>
<evidence type="ECO:0000313" key="7">
    <source>
        <dbReference type="EMBL" id="QJR76509.1"/>
    </source>
</evidence>
<evidence type="ECO:0000313" key="10">
    <source>
        <dbReference type="Proteomes" id="UP000481616"/>
    </source>
</evidence>
<dbReference type="Pfam" id="PF07715">
    <property type="entry name" value="Plug"/>
    <property type="match status" value="1"/>
</dbReference>
<dbReference type="GeneID" id="93446796"/>
<dbReference type="EMBL" id="BQOB01000001">
    <property type="protein sequence ID" value="GKH82416.1"/>
    <property type="molecule type" value="Genomic_DNA"/>
</dbReference>
<dbReference type="AlphaFoldDB" id="A0A076IQZ7"/>
<gene>
    <name evidence="2" type="ORF">CE91St7_33000</name>
    <name evidence="5" type="ORF">F2Y51_00285</name>
    <name evidence="4" type="ORF">F2Y58_14030</name>
    <name evidence="3" type="ORF">F2Y61_04390</name>
    <name evidence="7" type="ORF">GKD17_08910</name>
    <name evidence="6" type="ORF">RVH45_03620</name>
</gene>
<dbReference type="Proteomes" id="UP000347681">
    <property type="component" value="Unassembled WGS sequence"/>
</dbReference>